<dbReference type="InterPro" id="IPR004046">
    <property type="entry name" value="GST_C"/>
</dbReference>
<dbReference type="PANTHER" id="PTHR44051">
    <property type="entry name" value="GLUTATHIONE S-TRANSFERASE-RELATED"/>
    <property type="match status" value="1"/>
</dbReference>
<feature type="domain" description="GST C-terminal" evidence="2">
    <location>
        <begin position="102"/>
        <end position="224"/>
    </location>
</feature>
<dbReference type="PROSITE" id="PS50405">
    <property type="entry name" value="GST_CTER"/>
    <property type="match status" value="1"/>
</dbReference>
<keyword evidence="4" id="KW-1185">Reference proteome</keyword>
<dbReference type="SUPFAM" id="SSF47616">
    <property type="entry name" value="GST C-terminal domain-like"/>
    <property type="match status" value="1"/>
</dbReference>
<dbReference type="SUPFAM" id="SSF52833">
    <property type="entry name" value="Thioredoxin-like"/>
    <property type="match status" value="1"/>
</dbReference>
<dbReference type="SFLD" id="SFLDG01150">
    <property type="entry name" value="Main.1:_Beta-like"/>
    <property type="match status" value="1"/>
</dbReference>
<dbReference type="Gene3D" id="1.20.1050.10">
    <property type="match status" value="1"/>
</dbReference>
<evidence type="ECO:0000259" key="1">
    <source>
        <dbReference type="PROSITE" id="PS50404"/>
    </source>
</evidence>
<dbReference type="InterPro" id="IPR004045">
    <property type="entry name" value="Glutathione_S-Trfase_N"/>
</dbReference>
<dbReference type="EMBL" id="JBEWLY010000004">
    <property type="protein sequence ID" value="MET1754134.1"/>
    <property type="molecule type" value="Genomic_DNA"/>
</dbReference>
<dbReference type="SFLD" id="SFLDG00358">
    <property type="entry name" value="Main_(cytGST)"/>
    <property type="match status" value="1"/>
</dbReference>
<reference evidence="3 4" key="1">
    <citation type="submission" date="2024-07" db="EMBL/GenBank/DDBJ databases">
        <title>Novosphingobium kalidii RD2P27.</title>
        <authorList>
            <person name="Sun J.-Q."/>
        </authorList>
    </citation>
    <scope>NUCLEOTIDE SEQUENCE [LARGE SCALE GENOMIC DNA]</scope>
    <source>
        <strain evidence="3 4">RD2P27</strain>
    </source>
</reference>
<evidence type="ECO:0000313" key="3">
    <source>
        <dbReference type="EMBL" id="MET1754134.1"/>
    </source>
</evidence>
<gene>
    <name evidence="3" type="ORF">ABVV53_01435</name>
</gene>
<dbReference type="InterPro" id="IPR036282">
    <property type="entry name" value="Glutathione-S-Trfase_C_sf"/>
</dbReference>
<comment type="caution">
    <text evidence="3">The sequence shown here is derived from an EMBL/GenBank/DDBJ whole genome shotgun (WGS) entry which is preliminary data.</text>
</comment>
<dbReference type="SFLD" id="SFLDS00019">
    <property type="entry name" value="Glutathione_Transferase_(cytos"/>
    <property type="match status" value="1"/>
</dbReference>
<dbReference type="Pfam" id="PF00043">
    <property type="entry name" value="GST_C"/>
    <property type="match status" value="1"/>
</dbReference>
<dbReference type="CDD" id="cd03046">
    <property type="entry name" value="GST_N_GTT1_like"/>
    <property type="match status" value="1"/>
</dbReference>
<dbReference type="Gene3D" id="3.40.30.10">
    <property type="entry name" value="Glutaredoxin"/>
    <property type="match status" value="1"/>
</dbReference>
<sequence length="226" mass="25310">MQGDANPHGSLQEAKLLTVHHLGVSQSERIVWLCEELELEYGLKRYDRRADNRLAPDAYKALHPMGIAPVITDGDVVLGESAAICEYINVRYGDGRLAPAPDEPGFADHLFWFHWSNATFMTTKMMALALGFVGRNPSDVPFVQERVQRSRELIEARLGDHPYFGGQSLTLADIMMVYSLTTTRAFSKEPLAGMPNTHAYLKRIGEREAYRRAMAKAEPGMTPMLD</sequence>
<dbReference type="InterPro" id="IPR036249">
    <property type="entry name" value="Thioredoxin-like_sf"/>
</dbReference>
<dbReference type="PANTHER" id="PTHR44051:SF9">
    <property type="entry name" value="GLUTATHIONE S-TRANSFERASE 1"/>
    <property type="match status" value="1"/>
</dbReference>
<protein>
    <submittedName>
        <fullName evidence="3">Glutathione S-transferase</fullName>
    </submittedName>
</protein>
<dbReference type="PROSITE" id="PS50404">
    <property type="entry name" value="GST_NTER"/>
    <property type="match status" value="1"/>
</dbReference>
<organism evidence="3 4">
    <name type="scientific">Novosphingobium kalidii</name>
    <dbReference type="NCBI Taxonomy" id="3230299"/>
    <lineage>
        <taxon>Bacteria</taxon>
        <taxon>Pseudomonadati</taxon>
        <taxon>Pseudomonadota</taxon>
        <taxon>Alphaproteobacteria</taxon>
        <taxon>Sphingomonadales</taxon>
        <taxon>Sphingomonadaceae</taxon>
        <taxon>Novosphingobium</taxon>
    </lineage>
</organism>
<proteinExistence type="predicted"/>
<dbReference type="RefSeq" id="WP_353982534.1">
    <property type="nucleotide sequence ID" value="NZ_JBEWLY010000004.1"/>
</dbReference>
<dbReference type="InterPro" id="IPR040079">
    <property type="entry name" value="Glutathione_S-Trfase"/>
</dbReference>
<dbReference type="Pfam" id="PF13409">
    <property type="entry name" value="GST_N_2"/>
    <property type="match status" value="1"/>
</dbReference>
<feature type="domain" description="GST N-terminal" evidence="1">
    <location>
        <begin position="14"/>
        <end position="96"/>
    </location>
</feature>
<evidence type="ECO:0000259" key="2">
    <source>
        <dbReference type="PROSITE" id="PS50405"/>
    </source>
</evidence>
<evidence type="ECO:0000313" key="4">
    <source>
        <dbReference type="Proteomes" id="UP001548713"/>
    </source>
</evidence>
<dbReference type="InterPro" id="IPR010987">
    <property type="entry name" value="Glutathione-S-Trfase_C-like"/>
</dbReference>
<dbReference type="Proteomes" id="UP001548713">
    <property type="component" value="Unassembled WGS sequence"/>
</dbReference>
<accession>A0ABV2CYA2</accession>
<name>A0ABV2CYA2_9SPHN</name>